<dbReference type="InterPro" id="IPR046461">
    <property type="entry name" value="TerL_ATPase"/>
</dbReference>
<sequence>MNHETLQSGTSPDCRVRAFAEDVLAERIVAGPDVRNACRRHLRDLESGALRGLVWRQDMADRAIGFFEDVLCLNGGDYEGLPFRLAPWQAFVVGSLFGWYGIDGYRRFRTAYIETGKGSGKSPLVAGIGLYGLVADGEQRAEIYAAATKRDQAQILFRDAVSMVDMSLSLSSRLEQSGRNEKVWNLYYANTASFFRPISSDEGQSGPRPHMGILDEVHEHKTASAVNMMRAGTKSRRNALILMITNSGSDKNSVCGQYHDLAKRVCAGQEDNDTLFGFVCSLDEGDDPFKDEACWPKVNPSLDFVVDGQADGIPGRKYLREQVQEARGLPAKESVVRRLNFCEWTQADSPWISWDVWSEAEERVPMRVLRNRPAVAGLDLASTTDLTSFVLKFYPVAWDPHWRILSYFWIPDFQLEERERRDRVPYSAWIRDRHLETTPGRAISKLHVLRRLQTICDYFQVLKIGYDRWRIEDLLQLMAEHGITLPELVPFGQGFKDMGPAVDEFERRLLGLAPGASNPDESDELQLVMSGDEEVETLRHDGNPVLTWNAGNAVVVSDPAGNRKVDKARAIGRIDGIVAAVIATGISGQAADSGSSIYDEGVGI</sequence>
<dbReference type="Pfam" id="PF20441">
    <property type="entry name" value="TerL_nuclease"/>
    <property type="match status" value="2"/>
</dbReference>
<protein>
    <submittedName>
        <fullName evidence="3">Terminase large subunit</fullName>
    </submittedName>
</protein>
<accession>A0AAW6P8N1</accession>
<evidence type="ECO:0000259" key="2">
    <source>
        <dbReference type="Pfam" id="PF20441"/>
    </source>
</evidence>
<evidence type="ECO:0000259" key="1">
    <source>
        <dbReference type="Pfam" id="PF03354"/>
    </source>
</evidence>
<dbReference type="GO" id="GO:0004519">
    <property type="term" value="F:endonuclease activity"/>
    <property type="evidence" value="ECO:0007669"/>
    <property type="project" value="InterPro"/>
</dbReference>
<dbReference type="InterPro" id="IPR046462">
    <property type="entry name" value="TerL_nuclease"/>
</dbReference>
<dbReference type="Gene3D" id="3.40.50.300">
    <property type="entry name" value="P-loop containing nucleotide triphosphate hydrolases"/>
    <property type="match status" value="1"/>
</dbReference>
<evidence type="ECO:0000313" key="4">
    <source>
        <dbReference type="Proteomes" id="UP001220662"/>
    </source>
</evidence>
<name>A0AAW6P8N1_9PSED</name>
<dbReference type="InterPro" id="IPR027417">
    <property type="entry name" value="P-loop_NTPase"/>
</dbReference>
<dbReference type="RefSeq" id="WP_276214654.1">
    <property type="nucleotide sequence ID" value="NZ_JARJLR010000233.1"/>
</dbReference>
<organism evidence="3 4">
    <name type="scientific">Pseudomonas citronellolis</name>
    <dbReference type="NCBI Taxonomy" id="53408"/>
    <lineage>
        <taxon>Bacteria</taxon>
        <taxon>Pseudomonadati</taxon>
        <taxon>Pseudomonadota</taxon>
        <taxon>Gammaproteobacteria</taxon>
        <taxon>Pseudomonadales</taxon>
        <taxon>Pseudomonadaceae</taxon>
        <taxon>Pseudomonas</taxon>
    </lineage>
</organism>
<comment type="caution">
    <text evidence="3">The sequence shown here is derived from an EMBL/GenBank/DDBJ whole genome shotgun (WGS) entry which is preliminary data.</text>
</comment>
<dbReference type="EMBL" id="JARJLR010000233">
    <property type="protein sequence ID" value="MDF3842681.1"/>
    <property type="molecule type" value="Genomic_DNA"/>
</dbReference>
<dbReference type="PANTHER" id="PTHR41287">
    <property type="match status" value="1"/>
</dbReference>
<proteinExistence type="predicted"/>
<feature type="domain" description="Terminase large subunit-like endonuclease" evidence="2">
    <location>
        <begin position="536"/>
        <end position="584"/>
    </location>
</feature>
<dbReference type="InterPro" id="IPR005021">
    <property type="entry name" value="Terminase_largesu-like"/>
</dbReference>
<gene>
    <name evidence="3" type="ORF">P3W55_13275</name>
</gene>
<reference evidence="3" key="1">
    <citation type="submission" date="2023-03" db="EMBL/GenBank/DDBJ databases">
        <title>Draft assemblies of triclosan tolerant bacteria isolated from returned activated sludge.</title>
        <authorList>
            <person name="Van Hamelsveld S."/>
        </authorList>
    </citation>
    <scope>NUCLEOTIDE SEQUENCE</scope>
    <source>
        <strain evidence="3">GW210015_S63</strain>
    </source>
</reference>
<feature type="domain" description="Terminase large subunit-like ATPase" evidence="1">
    <location>
        <begin position="87"/>
        <end position="263"/>
    </location>
</feature>
<dbReference type="Pfam" id="PF03354">
    <property type="entry name" value="TerL_ATPase"/>
    <property type="match status" value="1"/>
</dbReference>
<dbReference type="AlphaFoldDB" id="A0AAW6P8N1"/>
<evidence type="ECO:0000313" key="3">
    <source>
        <dbReference type="EMBL" id="MDF3842681.1"/>
    </source>
</evidence>
<dbReference type="Proteomes" id="UP001220662">
    <property type="component" value="Unassembled WGS sequence"/>
</dbReference>
<feature type="domain" description="Terminase large subunit-like endonuclease" evidence="2">
    <location>
        <begin position="271"/>
        <end position="507"/>
    </location>
</feature>
<dbReference type="PANTHER" id="PTHR41287:SF1">
    <property type="entry name" value="PROTEIN YMFN"/>
    <property type="match status" value="1"/>
</dbReference>